<protein>
    <recommendedName>
        <fullName evidence="3">UDP-glucose/GDP-mannose dehydrogenase C-terminal domain-containing protein</fullName>
    </recommendedName>
</protein>
<gene>
    <name evidence="1" type="ORF">M947_11080</name>
</gene>
<dbReference type="AlphaFoldDB" id="T0JC46"/>
<evidence type="ECO:0008006" key="3">
    <source>
        <dbReference type="Google" id="ProtNLM"/>
    </source>
</evidence>
<dbReference type="GO" id="GO:0000271">
    <property type="term" value="P:polysaccharide biosynthetic process"/>
    <property type="evidence" value="ECO:0007669"/>
    <property type="project" value="InterPro"/>
</dbReference>
<dbReference type="OrthoDB" id="5193947at2"/>
<dbReference type="GO" id="GO:0016628">
    <property type="term" value="F:oxidoreductase activity, acting on the CH-CH group of donors, NAD or NADP as acceptor"/>
    <property type="evidence" value="ECO:0007669"/>
    <property type="project" value="InterPro"/>
</dbReference>
<dbReference type="SUPFAM" id="SSF52413">
    <property type="entry name" value="UDP-glucose/GDP-mannose dehydrogenase C-terminal domain"/>
    <property type="match status" value="1"/>
</dbReference>
<dbReference type="STRING" id="1172190.M947_11080"/>
<organism evidence="1 2">
    <name type="scientific">Sulfurimonas hongkongensis</name>
    <dbReference type="NCBI Taxonomy" id="1172190"/>
    <lineage>
        <taxon>Bacteria</taxon>
        <taxon>Pseudomonadati</taxon>
        <taxon>Campylobacterota</taxon>
        <taxon>Epsilonproteobacteria</taxon>
        <taxon>Campylobacterales</taxon>
        <taxon>Sulfurimonadaceae</taxon>
        <taxon>Sulfurimonas</taxon>
    </lineage>
</organism>
<dbReference type="PANTHER" id="PTHR43491:SF1">
    <property type="entry name" value="UDP-N-ACETYL-D-MANNOSAMINE DEHYDROGENASE"/>
    <property type="match status" value="1"/>
</dbReference>
<dbReference type="eggNOG" id="COG1004">
    <property type="taxonomic scope" value="Bacteria"/>
</dbReference>
<dbReference type="PANTHER" id="PTHR43491">
    <property type="entry name" value="UDP-N-ACETYL-D-MANNOSAMINE DEHYDROGENASE"/>
    <property type="match status" value="1"/>
</dbReference>
<evidence type="ECO:0000313" key="2">
    <source>
        <dbReference type="Proteomes" id="UP000015520"/>
    </source>
</evidence>
<dbReference type="SUPFAM" id="SSF51735">
    <property type="entry name" value="NAD(P)-binding Rossmann-fold domains"/>
    <property type="match status" value="1"/>
</dbReference>
<dbReference type="InterPro" id="IPR036291">
    <property type="entry name" value="NAD(P)-bd_dom_sf"/>
</dbReference>
<dbReference type="RefSeq" id="WP_021288450.1">
    <property type="nucleotide sequence ID" value="NZ_AUPZ01000019.1"/>
</dbReference>
<comment type="caution">
    <text evidence="1">The sequence shown here is derived from an EMBL/GenBank/DDBJ whole genome shotgun (WGS) entry which is preliminary data.</text>
</comment>
<dbReference type="InterPro" id="IPR036220">
    <property type="entry name" value="UDP-Glc/GDP-Man_DH_C_sf"/>
</dbReference>
<keyword evidence="2" id="KW-1185">Reference proteome</keyword>
<proteinExistence type="predicted"/>
<sequence length="433" mass="49699">MTSFQDALLSRKRISIWGVGYLGYTSVLRLQDSGFTPSVYDFNKTRLNNLLDGSYPNKEQLNSWSKKGKIPTVDMQKIEVCNDYSSLFSNNIHLISFPNTEKFDYIELANVFIRNKDKLKNTLVIFQSSGIPKTIEQKFSNILKKENINISIATVFRSDWTIETFFNKDSKRVISANSEDAIVQTKIFLRLLDLCAVELKSIEEAEIYENSKNALNYTMIAFFNQLSLSYPHIDVNVLSKELLKDIDVDDLSLGVSNVDYKSEQSIENLLRGSSDDFLTILKEANSTNISFLFYYVNLLKAKNINSVTIIGLSSYNNLKDLRFSPSVMLAEYLHKENIKVDIYDENFTQKELLTILPFCNYIDINSEKISSDVVIVMSLSKESLFFNQEKIDNIGLSDVKYILDNTGFFKDFKYNTNCLYHQLCDGNLVKIVE</sequence>
<reference evidence="1 2" key="1">
    <citation type="submission" date="2013-07" db="EMBL/GenBank/DDBJ databases">
        <title>Sulfurimonas hongkongensis AST-10 Genome Sequencing.</title>
        <authorList>
            <person name="Cai L."/>
            <person name="Zhang T."/>
        </authorList>
    </citation>
    <scope>NUCLEOTIDE SEQUENCE [LARGE SCALE GENOMIC DNA]</scope>
    <source>
        <strain evidence="1 2">AST-10</strain>
    </source>
</reference>
<dbReference type="EMBL" id="AUPZ01000019">
    <property type="protein sequence ID" value="EQB34417.1"/>
    <property type="molecule type" value="Genomic_DNA"/>
</dbReference>
<dbReference type="Proteomes" id="UP000015520">
    <property type="component" value="Unassembled WGS sequence"/>
</dbReference>
<accession>T0JC46</accession>
<name>T0JC46_9BACT</name>
<evidence type="ECO:0000313" key="1">
    <source>
        <dbReference type="EMBL" id="EQB34417.1"/>
    </source>
</evidence>
<dbReference type="PATRIC" id="fig|1172190.3.peg.2136"/>
<dbReference type="Gene3D" id="3.40.50.720">
    <property type="entry name" value="NAD(P)-binding Rossmann-like Domain"/>
    <property type="match status" value="2"/>
</dbReference>
<dbReference type="InterPro" id="IPR028359">
    <property type="entry name" value="UDP_ManNAc/GlcNAc_DH"/>
</dbReference>